<comment type="caution">
    <text evidence="1">The sequence shown here is derived from an EMBL/GenBank/DDBJ whole genome shotgun (WGS) entry which is preliminary data.</text>
</comment>
<proteinExistence type="predicted"/>
<evidence type="ECO:0000313" key="2">
    <source>
        <dbReference type="Proteomes" id="UP001153076"/>
    </source>
</evidence>
<dbReference type="Proteomes" id="UP001153076">
    <property type="component" value="Unassembled WGS sequence"/>
</dbReference>
<accession>A0A9Q1KQG1</accession>
<reference evidence="1" key="1">
    <citation type="submission" date="2022-04" db="EMBL/GenBank/DDBJ databases">
        <title>Carnegiea gigantea Genome sequencing and assembly v2.</title>
        <authorList>
            <person name="Copetti D."/>
            <person name="Sanderson M.J."/>
            <person name="Burquez A."/>
            <person name="Wojciechowski M.F."/>
        </authorList>
    </citation>
    <scope>NUCLEOTIDE SEQUENCE</scope>
    <source>
        <strain evidence="1">SGP5-SGP5p</strain>
        <tissue evidence="1">Aerial part</tissue>
    </source>
</reference>
<evidence type="ECO:0000313" key="1">
    <source>
        <dbReference type="EMBL" id="KAJ8447220.1"/>
    </source>
</evidence>
<protein>
    <submittedName>
        <fullName evidence="1">Uncharacterized protein</fullName>
    </submittedName>
</protein>
<keyword evidence="2" id="KW-1185">Reference proteome</keyword>
<sequence length="210" mass="23493">MWQVAKDFSVPIAQLVCQLTKRVRHIIWLPALGHVAVEVAMEQLGCLKTKRFGAPIRWRKGHCGYEDWCMIRLVAHQVFEAALLKFKPLIHVARSPIKSGAFPCFWCKTPGPCVFGSREPEINERIVLDPVVEFSTSPCHDRPPVQLRMVSMGDPSPLSFPTPWVVRKSPLQPRSVPGGFGTLEGCMVPSQIPRIEELGLTFTHSGFAVI</sequence>
<dbReference type="AlphaFoldDB" id="A0A9Q1KQG1"/>
<name>A0A9Q1KQG1_9CARY</name>
<organism evidence="1 2">
    <name type="scientific">Carnegiea gigantea</name>
    <dbReference type="NCBI Taxonomy" id="171969"/>
    <lineage>
        <taxon>Eukaryota</taxon>
        <taxon>Viridiplantae</taxon>
        <taxon>Streptophyta</taxon>
        <taxon>Embryophyta</taxon>
        <taxon>Tracheophyta</taxon>
        <taxon>Spermatophyta</taxon>
        <taxon>Magnoliopsida</taxon>
        <taxon>eudicotyledons</taxon>
        <taxon>Gunneridae</taxon>
        <taxon>Pentapetalae</taxon>
        <taxon>Caryophyllales</taxon>
        <taxon>Cactineae</taxon>
        <taxon>Cactaceae</taxon>
        <taxon>Cactoideae</taxon>
        <taxon>Echinocereeae</taxon>
        <taxon>Carnegiea</taxon>
    </lineage>
</organism>
<dbReference type="EMBL" id="JAKOGI010000040">
    <property type="protein sequence ID" value="KAJ8447220.1"/>
    <property type="molecule type" value="Genomic_DNA"/>
</dbReference>
<gene>
    <name evidence="1" type="ORF">Cgig2_030451</name>
</gene>